<evidence type="ECO:0000313" key="4">
    <source>
        <dbReference type="Proteomes" id="UP000265768"/>
    </source>
</evidence>
<dbReference type="Pfam" id="PF21531">
    <property type="entry name" value="Rv2175c_wHTH"/>
    <property type="match status" value="1"/>
</dbReference>
<dbReference type="Pfam" id="PF18367">
    <property type="entry name" value="Rv2175c_C"/>
    <property type="match status" value="1"/>
</dbReference>
<feature type="domain" description="DNA-binding protein Rv2175c wHTH" evidence="2">
    <location>
        <begin position="18"/>
        <end position="61"/>
    </location>
</feature>
<dbReference type="Proteomes" id="UP000265768">
    <property type="component" value="Unassembled WGS sequence"/>
</dbReference>
<dbReference type="InterPro" id="IPR041098">
    <property type="entry name" value="Rv2175c_C"/>
</dbReference>
<dbReference type="RefSeq" id="WP_119928063.1">
    <property type="nucleotide sequence ID" value="NZ_QZEY01000007.1"/>
</dbReference>
<dbReference type="GO" id="GO:0003677">
    <property type="term" value="F:DNA binding"/>
    <property type="evidence" value="ECO:0007669"/>
    <property type="project" value="UniProtKB-KW"/>
</dbReference>
<accession>A0A3A4BB00</accession>
<name>A0A3A4BB00_9ACTN</name>
<sequence length="123" mass="13440">MTLSVAQIDRETEQLVGQWITLPEAAQQLGISLGRAKQYLRDRKLIGVHRDRQLCVPAVFIKDGQILKGLSGTLTVLADAGYDEVASLRWLFTADDSLPGSPAEALVAGRHSEVNRRAQALAF</sequence>
<reference evidence="3 4" key="1">
    <citation type="submission" date="2018-09" db="EMBL/GenBank/DDBJ databases">
        <title>YIM 75507 draft genome.</title>
        <authorList>
            <person name="Tang S."/>
            <person name="Feng Y."/>
        </authorList>
    </citation>
    <scope>NUCLEOTIDE SEQUENCE [LARGE SCALE GENOMIC DNA]</scope>
    <source>
        <strain evidence="3 4">YIM 75507</strain>
    </source>
</reference>
<gene>
    <name evidence="3" type="ORF">D5H75_20285</name>
</gene>
<protein>
    <submittedName>
        <fullName evidence="3">DNA-binding protein</fullName>
    </submittedName>
</protein>
<organism evidence="3 4">
    <name type="scientific">Bailinhaonella thermotolerans</name>
    <dbReference type="NCBI Taxonomy" id="1070861"/>
    <lineage>
        <taxon>Bacteria</taxon>
        <taxon>Bacillati</taxon>
        <taxon>Actinomycetota</taxon>
        <taxon>Actinomycetes</taxon>
        <taxon>Streptosporangiales</taxon>
        <taxon>Streptosporangiaceae</taxon>
        <taxon>Bailinhaonella</taxon>
    </lineage>
</organism>
<comment type="caution">
    <text evidence="3">The sequence shown here is derived from an EMBL/GenBank/DDBJ whole genome shotgun (WGS) entry which is preliminary data.</text>
</comment>
<evidence type="ECO:0000259" key="1">
    <source>
        <dbReference type="Pfam" id="PF18367"/>
    </source>
</evidence>
<evidence type="ECO:0000313" key="3">
    <source>
        <dbReference type="EMBL" id="RJL31378.1"/>
    </source>
</evidence>
<feature type="domain" description="Rv2175c C-terminal" evidence="1">
    <location>
        <begin position="68"/>
        <end position="122"/>
    </location>
</feature>
<proteinExistence type="predicted"/>
<evidence type="ECO:0000259" key="2">
    <source>
        <dbReference type="Pfam" id="PF21531"/>
    </source>
</evidence>
<keyword evidence="3" id="KW-0238">DNA-binding</keyword>
<dbReference type="InterPro" id="IPR048576">
    <property type="entry name" value="Rv2175c_wHTH"/>
</dbReference>
<dbReference type="OrthoDB" id="3784042at2"/>
<dbReference type="EMBL" id="QZEY01000007">
    <property type="protein sequence ID" value="RJL31378.1"/>
    <property type="molecule type" value="Genomic_DNA"/>
</dbReference>
<keyword evidence="4" id="KW-1185">Reference proteome</keyword>
<dbReference type="AlphaFoldDB" id="A0A3A4BB00"/>